<dbReference type="GO" id="GO:0004252">
    <property type="term" value="F:serine-type endopeptidase activity"/>
    <property type="evidence" value="ECO:0007669"/>
    <property type="project" value="InterPro"/>
</dbReference>
<gene>
    <name evidence="2" type="ORF">SAMN04488564_11383</name>
</gene>
<name>A0A1I6FE36_9PSEU</name>
<dbReference type="InterPro" id="IPR018114">
    <property type="entry name" value="TRYPSIN_HIS"/>
</dbReference>
<keyword evidence="3" id="KW-1185">Reference proteome</keyword>
<evidence type="ECO:0000313" key="3">
    <source>
        <dbReference type="Proteomes" id="UP000198583"/>
    </source>
</evidence>
<evidence type="ECO:0000313" key="2">
    <source>
        <dbReference type="EMBL" id="SFR28235.1"/>
    </source>
</evidence>
<dbReference type="EMBL" id="FOYL01000013">
    <property type="protein sequence ID" value="SFR28235.1"/>
    <property type="molecule type" value="Genomic_DNA"/>
</dbReference>
<accession>A0A1I6FE36</accession>
<dbReference type="InterPro" id="IPR033116">
    <property type="entry name" value="TRYPSIN_SER"/>
</dbReference>
<dbReference type="InterPro" id="IPR009003">
    <property type="entry name" value="Peptidase_S1_PA"/>
</dbReference>
<dbReference type="Gene3D" id="2.40.10.10">
    <property type="entry name" value="Trypsin-like serine proteases"/>
    <property type="match status" value="2"/>
</dbReference>
<dbReference type="Gene3D" id="3.30.300.50">
    <property type="match status" value="1"/>
</dbReference>
<dbReference type="InterPro" id="IPR035070">
    <property type="entry name" value="Streptogrisin_prodomain"/>
</dbReference>
<dbReference type="GO" id="GO:0006508">
    <property type="term" value="P:proteolysis"/>
    <property type="evidence" value="ECO:0007669"/>
    <property type="project" value="InterPro"/>
</dbReference>
<dbReference type="AlphaFoldDB" id="A0A1I6FE36"/>
<dbReference type="Pfam" id="PF00089">
    <property type="entry name" value="Trypsin"/>
    <property type="match status" value="1"/>
</dbReference>
<dbReference type="InterPro" id="IPR001254">
    <property type="entry name" value="Trypsin_dom"/>
</dbReference>
<dbReference type="STRING" id="84724.SAMN04488564_11383"/>
<feature type="domain" description="Peptidase S1" evidence="1">
    <location>
        <begin position="264"/>
        <end position="460"/>
    </location>
</feature>
<reference evidence="3" key="1">
    <citation type="submission" date="2016-10" db="EMBL/GenBank/DDBJ databases">
        <authorList>
            <person name="Varghese N."/>
            <person name="Submissions S."/>
        </authorList>
    </citation>
    <scope>NUCLEOTIDE SEQUENCE [LARGE SCALE GENOMIC DNA]</scope>
    <source>
        <strain evidence="3">DSM 44232</strain>
    </source>
</reference>
<protein>
    <submittedName>
        <fullName evidence="2">Streptogrisin C</fullName>
    </submittedName>
</protein>
<organism evidence="2 3">
    <name type="scientific">Lentzea waywayandensis</name>
    <dbReference type="NCBI Taxonomy" id="84724"/>
    <lineage>
        <taxon>Bacteria</taxon>
        <taxon>Bacillati</taxon>
        <taxon>Actinomycetota</taxon>
        <taxon>Actinomycetes</taxon>
        <taxon>Pseudonocardiales</taxon>
        <taxon>Pseudonocardiaceae</taxon>
        <taxon>Lentzea</taxon>
    </lineage>
</organism>
<evidence type="ECO:0000259" key="1">
    <source>
        <dbReference type="Pfam" id="PF00089"/>
    </source>
</evidence>
<dbReference type="PROSITE" id="PS00135">
    <property type="entry name" value="TRYPSIN_SER"/>
    <property type="match status" value="1"/>
</dbReference>
<proteinExistence type="predicted"/>
<dbReference type="Proteomes" id="UP000198583">
    <property type="component" value="Unassembled WGS sequence"/>
</dbReference>
<dbReference type="InterPro" id="IPR043504">
    <property type="entry name" value="Peptidase_S1_PA_chymotrypsin"/>
</dbReference>
<dbReference type="SUPFAM" id="SSF50494">
    <property type="entry name" value="Trypsin-like serine proteases"/>
    <property type="match status" value="1"/>
</dbReference>
<dbReference type="PROSITE" id="PS00134">
    <property type="entry name" value="TRYPSIN_HIS"/>
    <property type="match status" value="1"/>
</dbReference>
<sequence length="501" mass="53922">MDPRRDPPHYGYEWQVIRIGKENPLRLAKILGAVTASVLFASTITAAPATAGPTTTIDPSTVKESIDYLVQTYRVSEREALRRLELQNDAAKLDERLKREAAGEYGGMWIDQQAGGKLVVAMTKPAAAQRHIAALPDRANVSVRTVKNSLASLQATYDRISGQVGAKTESVYLPAISPTENRVVVWERAWLKKPGIAAQAEPRTFDADPNLVSARTLKKPTPYSADPIDWGFCHPLYCTNYGPMRGGLRLDMRRDNGTTGGCTSAFNLRTTGGAFPGVPWVLTAGHCMATKTNNVPTEHNREVILNQHGIEKNFYPYDYAALRYVDTATANRWLESQTNRNMVLKYCRNGGLDSNGDTPCGPQVTSQNQEITSVTPLAQVLTGAVVCSSGSGASSVNYPDSYDSGPGADYLPGTRCGRVLSTDVGINTDLCSRNGDSGSPLFSQVTKAALGILEGSQQARSGPCQLGELTDYAPISTILEDLSARQASGGSVFNVITTPQG</sequence>